<keyword evidence="3" id="KW-0804">Transcription</keyword>
<feature type="DNA-binding region" description="H-T-H motif" evidence="4">
    <location>
        <begin position="33"/>
        <end position="52"/>
    </location>
</feature>
<dbReference type="Pfam" id="PF00440">
    <property type="entry name" value="TetR_N"/>
    <property type="match status" value="1"/>
</dbReference>
<evidence type="ECO:0000313" key="6">
    <source>
        <dbReference type="EMBL" id="OHU01513.1"/>
    </source>
</evidence>
<evidence type="ECO:0000259" key="5">
    <source>
        <dbReference type="PROSITE" id="PS50977"/>
    </source>
</evidence>
<gene>
    <name evidence="6" type="ORF">BKG61_08320</name>
</gene>
<evidence type="ECO:0000256" key="4">
    <source>
        <dbReference type="PROSITE-ProRule" id="PRU00335"/>
    </source>
</evidence>
<dbReference type="InterPro" id="IPR036271">
    <property type="entry name" value="Tet_transcr_reg_TetR-rel_C_sf"/>
</dbReference>
<dbReference type="OrthoDB" id="3237195at2"/>
<dbReference type="AlphaFoldDB" id="A0A1S1K3D1"/>
<dbReference type="Gene3D" id="1.10.357.10">
    <property type="entry name" value="Tetracycline Repressor, domain 2"/>
    <property type="match status" value="1"/>
</dbReference>
<evidence type="ECO:0000256" key="2">
    <source>
        <dbReference type="ARBA" id="ARBA00023125"/>
    </source>
</evidence>
<accession>A0A1S1K3D1</accession>
<keyword evidence="7" id="KW-1185">Reference proteome</keyword>
<feature type="domain" description="HTH tetR-type" evidence="5">
    <location>
        <begin position="10"/>
        <end position="70"/>
    </location>
</feature>
<comment type="caution">
    <text evidence="6">The sequence shown here is derived from an EMBL/GenBank/DDBJ whole genome shotgun (WGS) entry which is preliminary data.</text>
</comment>
<organism evidence="6 7">
    <name type="scientific">Mycobacterium syngnathidarum</name>
    <dbReference type="NCBI Taxonomy" id="1908205"/>
    <lineage>
        <taxon>Bacteria</taxon>
        <taxon>Bacillati</taxon>
        <taxon>Actinomycetota</taxon>
        <taxon>Actinomycetes</taxon>
        <taxon>Mycobacteriales</taxon>
        <taxon>Mycobacteriaceae</taxon>
        <taxon>Mycobacterium</taxon>
    </lineage>
</organism>
<dbReference type="GO" id="GO:0003700">
    <property type="term" value="F:DNA-binding transcription factor activity"/>
    <property type="evidence" value="ECO:0007669"/>
    <property type="project" value="TreeGrafter"/>
</dbReference>
<sequence length="236" mass="25942">MTEQLDRRAELTRLQILQAAARQFAHTPYSLVSLDDILADATVTKGALYFHFRSKHALAVSIVEHRTARANKSVEEVLARNLSGAETLIDLTCLVAAEDIGDPMARACLNLVESIGRTDGLGPRVLDEWVQGFAGIAKRAIGEGDFTADSDPEAVARLLVSIYLGVRQTSDLDDPPRFLTDLEHSWRLALPGFVEPERLGYLKQFIRRRTAVGVKKVVPLRPRTAGNAADTNVERG</sequence>
<dbReference type="Proteomes" id="UP000179636">
    <property type="component" value="Unassembled WGS sequence"/>
</dbReference>
<dbReference type="SUPFAM" id="SSF46689">
    <property type="entry name" value="Homeodomain-like"/>
    <property type="match status" value="1"/>
</dbReference>
<dbReference type="InterPro" id="IPR009057">
    <property type="entry name" value="Homeodomain-like_sf"/>
</dbReference>
<keyword evidence="2 4" id="KW-0238">DNA-binding</keyword>
<evidence type="ECO:0000256" key="1">
    <source>
        <dbReference type="ARBA" id="ARBA00023015"/>
    </source>
</evidence>
<dbReference type="RefSeq" id="WP_070944516.1">
    <property type="nucleotide sequence ID" value="NZ_MLCL01000023.1"/>
</dbReference>
<dbReference type="PANTHER" id="PTHR30055:SF234">
    <property type="entry name" value="HTH-TYPE TRANSCRIPTIONAL REGULATOR BETI"/>
    <property type="match status" value="1"/>
</dbReference>
<evidence type="ECO:0000313" key="7">
    <source>
        <dbReference type="Proteomes" id="UP000179636"/>
    </source>
</evidence>
<dbReference type="STRING" id="1908205.BKG60_05365"/>
<proteinExistence type="predicted"/>
<reference evidence="6 7" key="1">
    <citation type="submission" date="2016-10" db="EMBL/GenBank/DDBJ databases">
        <title>Evaluation of Human, Animal and Environmental Mycobacterium chelonae Isolates by Core Genome Phylogenomic Analysis, Targeted Gene Comparison, and Anti-microbial Susceptibility Patterns: A Tale of Mistaken Identities.</title>
        <authorList>
            <person name="Fogelson S.B."/>
            <person name="Camus A.C."/>
            <person name="Lorenz W."/>
            <person name="Vasireddy R."/>
            <person name="Vasireddy S."/>
            <person name="Smith T."/>
            <person name="Brown-Elliott B.A."/>
            <person name="Wallace R.J.Jr."/>
            <person name="Hasan N.A."/>
            <person name="Reischl U."/>
            <person name="Sanchez S."/>
        </authorList>
    </citation>
    <scope>NUCLEOTIDE SEQUENCE [LARGE SCALE GENOMIC DNA]</scope>
    <source>
        <strain evidence="6 7">24999</strain>
    </source>
</reference>
<dbReference type="InterPro" id="IPR050109">
    <property type="entry name" value="HTH-type_TetR-like_transc_reg"/>
</dbReference>
<keyword evidence="1" id="KW-0805">Transcription regulation</keyword>
<dbReference type="GO" id="GO:0000976">
    <property type="term" value="F:transcription cis-regulatory region binding"/>
    <property type="evidence" value="ECO:0007669"/>
    <property type="project" value="TreeGrafter"/>
</dbReference>
<dbReference type="SUPFAM" id="SSF48498">
    <property type="entry name" value="Tetracyclin repressor-like, C-terminal domain"/>
    <property type="match status" value="1"/>
</dbReference>
<protein>
    <submittedName>
        <fullName evidence="6">TetR family transcriptional regulator</fullName>
    </submittedName>
</protein>
<dbReference type="EMBL" id="MLHV01000006">
    <property type="protein sequence ID" value="OHU01513.1"/>
    <property type="molecule type" value="Genomic_DNA"/>
</dbReference>
<dbReference type="InterPro" id="IPR001647">
    <property type="entry name" value="HTH_TetR"/>
</dbReference>
<dbReference type="PANTHER" id="PTHR30055">
    <property type="entry name" value="HTH-TYPE TRANSCRIPTIONAL REGULATOR RUTR"/>
    <property type="match status" value="1"/>
</dbReference>
<evidence type="ECO:0000256" key="3">
    <source>
        <dbReference type="ARBA" id="ARBA00023163"/>
    </source>
</evidence>
<name>A0A1S1K3D1_9MYCO</name>
<dbReference type="PRINTS" id="PR00455">
    <property type="entry name" value="HTHTETR"/>
</dbReference>
<accession>A0A1Q9WFF1</accession>
<dbReference type="PROSITE" id="PS50977">
    <property type="entry name" value="HTH_TETR_2"/>
    <property type="match status" value="1"/>
</dbReference>